<evidence type="ECO:0000313" key="2">
    <source>
        <dbReference type="EMBL" id="CEO47500.1"/>
    </source>
</evidence>
<feature type="region of interest" description="Disordered" evidence="1">
    <location>
        <begin position="82"/>
        <end position="125"/>
    </location>
</feature>
<gene>
    <name evidence="2" type="ORF">BN869_000003555_1</name>
</gene>
<proteinExistence type="predicted"/>
<reference evidence="2" key="1">
    <citation type="submission" date="2015-01" db="EMBL/GenBank/DDBJ databases">
        <authorList>
            <person name="Durling Mikael"/>
        </authorList>
    </citation>
    <scope>NUCLEOTIDE SEQUENCE</scope>
</reference>
<dbReference type="AlphaFoldDB" id="A0A0B7JXV9"/>
<feature type="non-terminal residue" evidence="2">
    <location>
        <position position="1"/>
    </location>
</feature>
<organism evidence="2">
    <name type="scientific">Bionectria ochroleuca</name>
    <name type="common">Gliocladium roseum</name>
    <dbReference type="NCBI Taxonomy" id="29856"/>
    <lineage>
        <taxon>Eukaryota</taxon>
        <taxon>Fungi</taxon>
        <taxon>Dikarya</taxon>
        <taxon>Ascomycota</taxon>
        <taxon>Pezizomycotina</taxon>
        <taxon>Sordariomycetes</taxon>
        <taxon>Hypocreomycetidae</taxon>
        <taxon>Hypocreales</taxon>
        <taxon>Bionectriaceae</taxon>
        <taxon>Clonostachys</taxon>
    </lineage>
</organism>
<name>A0A0B7JXV9_BIOOC</name>
<accession>A0A0B7JXV9</accession>
<feature type="compositionally biased region" description="Basic and acidic residues" evidence="1">
    <location>
        <begin position="85"/>
        <end position="96"/>
    </location>
</feature>
<dbReference type="EMBL" id="CDPU01000007">
    <property type="protein sequence ID" value="CEO47500.1"/>
    <property type="molecule type" value="Genomic_DNA"/>
</dbReference>
<protein>
    <submittedName>
        <fullName evidence="2">Uncharacterized protein</fullName>
    </submittedName>
</protein>
<sequence length="125" mass="13550">LLHPPSLSRLPNVPITSHHAAQQVIKFLTTNLATMASTKIASEPAKFGSQPNIIGPVHRDDPAPSQSLLDSHRKFAANYTAPTKETAHKAAHDPRQNRVLGGGARTPRSLAAQIQRQVERNEATK</sequence>
<feature type="region of interest" description="Disordered" evidence="1">
    <location>
        <begin position="43"/>
        <end position="67"/>
    </location>
</feature>
<evidence type="ECO:0000256" key="1">
    <source>
        <dbReference type="SAM" id="MobiDB-lite"/>
    </source>
</evidence>